<organism evidence="2 3">
    <name type="scientific">Hymenobacter tibetensis</name>
    <dbReference type="NCBI Taxonomy" id="497967"/>
    <lineage>
        <taxon>Bacteria</taxon>
        <taxon>Pseudomonadati</taxon>
        <taxon>Bacteroidota</taxon>
        <taxon>Cytophagia</taxon>
        <taxon>Cytophagales</taxon>
        <taxon>Hymenobacteraceae</taxon>
        <taxon>Hymenobacter</taxon>
    </lineage>
</organism>
<name>A0ABY4CXL8_9BACT</name>
<dbReference type="RefSeq" id="WP_243796609.1">
    <property type="nucleotide sequence ID" value="NZ_CP094669.1"/>
</dbReference>
<keyword evidence="3" id="KW-1185">Reference proteome</keyword>
<evidence type="ECO:0000313" key="2">
    <source>
        <dbReference type="EMBL" id="UOG73739.1"/>
    </source>
</evidence>
<evidence type="ECO:0000313" key="3">
    <source>
        <dbReference type="Proteomes" id="UP000831113"/>
    </source>
</evidence>
<dbReference type="EMBL" id="CP094669">
    <property type="protein sequence ID" value="UOG73739.1"/>
    <property type="molecule type" value="Genomic_DNA"/>
</dbReference>
<feature type="compositionally biased region" description="Polar residues" evidence="1">
    <location>
        <begin position="41"/>
        <end position="53"/>
    </location>
</feature>
<gene>
    <name evidence="2" type="ORF">MTX78_16635</name>
</gene>
<accession>A0ABY4CXL8</accession>
<dbReference type="Proteomes" id="UP000831113">
    <property type="component" value="Chromosome"/>
</dbReference>
<reference evidence="2 3" key="1">
    <citation type="submission" date="2022-03" db="EMBL/GenBank/DDBJ databases">
        <title>Hymenobactersp. isolated from the air.</title>
        <authorList>
            <person name="Won M."/>
            <person name="Kwon S.-W."/>
        </authorList>
    </citation>
    <scope>NUCLEOTIDE SEQUENCE [LARGE SCALE GENOMIC DNA]</scope>
    <source>
        <strain evidence="2 3">KACC 21982</strain>
    </source>
</reference>
<evidence type="ECO:0000256" key="1">
    <source>
        <dbReference type="SAM" id="MobiDB-lite"/>
    </source>
</evidence>
<feature type="region of interest" description="Disordered" evidence="1">
    <location>
        <begin position="1"/>
        <end position="93"/>
    </location>
</feature>
<sequence length="93" mass="9399">MANNQPDPTSDKQQKEAAEHQAGQLSTGGRIPGHDDPDPNASGNPEATSTQENMGDGSGIRGEYGNASQTNGMEGGADAASDGSPTKEDQGAE</sequence>
<proteinExistence type="predicted"/>
<feature type="compositionally biased region" description="Basic and acidic residues" evidence="1">
    <location>
        <begin position="9"/>
        <end position="19"/>
    </location>
</feature>
<protein>
    <submittedName>
        <fullName evidence="2">Uncharacterized protein</fullName>
    </submittedName>
</protein>